<evidence type="ECO:0000256" key="1">
    <source>
        <dbReference type="SAM" id="MobiDB-lite"/>
    </source>
</evidence>
<name>A0ABR0VSJ8_REHGL</name>
<feature type="compositionally biased region" description="Acidic residues" evidence="1">
    <location>
        <begin position="145"/>
        <end position="157"/>
    </location>
</feature>
<dbReference type="Gene3D" id="1.20.1280.50">
    <property type="match status" value="1"/>
</dbReference>
<dbReference type="PROSITE" id="PS50181">
    <property type="entry name" value="FBOX"/>
    <property type="match status" value="1"/>
</dbReference>
<feature type="domain" description="F-box" evidence="2">
    <location>
        <begin position="360"/>
        <end position="406"/>
    </location>
</feature>
<sequence>MKLRLRSFDSKETLKVEVPNSCNLPQLRQILVQSLPNSPSPDSIRLSLNRKDELQSDGDDSLHSLGIAAGDLIYFSLVQPSPAMNSNSQNTLPQVTDSTPKPVSECSTSLNTQNTLPEAQDSDFAISEMDSQKGKALDRGSQMEETMDQMEVDDEGNENSYKTDGVSAEEVVDKSFSVPGFLRKVFMEELGDDSGRDHKLIVIAVHAVMLETGFVGFDKNANMVVNGFHFRNEWPSSLFRISLFYTLPESVCGAREDEAITSVVLKFQSLGKFINVYGTLGNGSGKRGTYRVQLNEDQLVPFLNVVWANCGVMENINGNDGGILGTSPEKEVFKFWRTVKDNLALPLLIDLCEETGLELPPCFMRLPTDLKLKVLESLSGVELAKVSCVCSELRYLGSNDDLWKLKFKEAFGYERKEGQGSWKKAFAVVWDRRNSRKLSSRARSAPLWPAPYWPQPRRRRYPNPFMVPRVPRIIGDDYDIPAPFGDDLQTRLHDTVNRAMRTFSPQCNLGVRGGRFV</sequence>
<dbReference type="Gene3D" id="3.40.1000.30">
    <property type="match status" value="1"/>
</dbReference>
<proteinExistence type="predicted"/>
<dbReference type="SUPFAM" id="SSF81383">
    <property type="entry name" value="F-box domain"/>
    <property type="match status" value="1"/>
</dbReference>
<feature type="compositionally biased region" description="Basic and acidic residues" evidence="1">
    <location>
        <begin position="130"/>
        <end position="142"/>
    </location>
</feature>
<gene>
    <name evidence="3" type="ORF">DH2020_029308</name>
</gene>
<dbReference type="InterPro" id="IPR001810">
    <property type="entry name" value="F-box_dom"/>
</dbReference>
<dbReference type="CDD" id="cd22165">
    <property type="entry name" value="F-box_AtSKIP22-like"/>
    <property type="match status" value="1"/>
</dbReference>
<dbReference type="Pfam" id="PF12937">
    <property type="entry name" value="F-box-like"/>
    <property type="match status" value="1"/>
</dbReference>
<dbReference type="PANTHER" id="PTHR47602">
    <property type="entry name" value="F-BOX PROTEIN SKIP22"/>
    <property type="match status" value="1"/>
</dbReference>
<comment type="caution">
    <text evidence="3">The sequence shown here is derived from an EMBL/GenBank/DDBJ whole genome shotgun (WGS) entry which is preliminary data.</text>
</comment>
<organism evidence="3 4">
    <name type="scientific">Rehmannia glutinosa</name>
    <name type="common">Chinese foxglove</name>
    <dbReference type="NCBI Taxonomy" id="99300"/>
    <lineage>
        <taxon>Eukaryota</taxon>
        <taxon>Viridiplantae</taxon>
        <taxon>Streptophyta</taxon>
        <taxon>Embryophyta</taxon>
        <taxon>Tracheophyta</taxon>
        <taxon>Spermatophyta</taxon>
        <taxon>Magnoliopsida</taxon>
        <taxon>eudicotyledons</taxon>
        <taxon>Gunneridae</taxon>
        <taxon>Pentapetalae</taxon>
        <taxon>asterids</taxon>
        <taxon>lamiids</taxon>
        <taxon>Lamiales</taxon>
        <taxon>Orobanchaceae</taxon>
        <taxon>Rehmannieae</taxon>
        <taxon>Rehmannia</taxon>
    </lineage>
</organism>
<dbReference type="PANTHER" id="PTHR47602:SF2">
    <property type="entry name" value="F-BOX PROTEIN SKIP22"/>
    <property type="match status" value="1"/>
</dbReference>
<keyword evidence="4" id="KW-1185">Reference proteome</keyword>
<evidence type="ECO:0000259" key="2">
    <source>
        <dbReference type="PROSITE" id="PS50181"/>
    </source>
</evidence>
<dbReference type="Proteomes" id="UP001318860">
    <property type="component" value="Unassembled WGS sequence"/>
</dbReference>
<feature type="compositionally biased region" description="Polar residues" evidence="1">
    <location>
        <begin position="85"/>
        <end position="117"/>
    </location>
</feature>
<accession>A0ABR0VSJ8</accession>
<feature type="region of interest" description="Disordered" evidence="1">
    <location>
        <begin position="85"/>
        <end position="166"/>
    </location>
</feature>
<evidence type="ECO:0000313" key="4">
    <source>
        <dbReference type="Proteomes" id="UP001318860"/>
    </source>
</evidence>
<reference evidence="3 4" key="1">
    <citation type="journal article" date="2021" name="Comput. Struct. Biotechnol. J.">
        <title>De novo genome assembly of the potent medicinal plant Rehmannia glutinosa using nanopore technology.</title>
        <authorList>
            <person name="Ma L."/>
            <person name="Dong C."/>
            <person name="Song C."/>
            <person name="Wang X."/>
            <person name="Zheng X."/>
            <person name="Niu Y."/>
            <person name="Chen S."/>
            <person name="Feng W."/>
        </authorList>
    </citation>
    <scope>NUCLEOTIDE SEQUENCE [LARGE SCALE GENOMIC DNA]</scope>
    <source>
        <strain evidence="3">DH-2019</strain>
    </source>
</reference>
<dbReference type="InterPro" id="IPR036047">
    <property type="entry name" value="F-box-like_dom_sf"/>
</dbReference>
<protein>
    <recommendedName>
        <fullName evidence="2">F-box domain-containing protein</fullName>
    </recommendedName>
</protein>
<dbReference type="EMBL" id="JABTTQ020001001">
    <property type="protein sequence ID" value="KAK6136947.1"/>
    <property type="molecule type" value="Genomic_DNA"/>
</dbReference>
<evidence type="ECO:0000313" key="3">
    <source>
        <dbReference type="EMBL" id="KAK6136947.1"/>
    </source>
</evidence>
<dbReference type="SMART" id="SM00256">
    <property type="entry name" value="FBOX"/>
    <property type="match status" value="1"/>
</dbReference>